<evidence type="ECO:0000313" key="1">
    <source>
        <dbReference type="EMBL" id="SBR21733.1"/>
    </source>
</evidence>
<proteinExistence type="predicted"/>
<name>A0A1A8JNP6_NOTKU</name>
<accession>A0A1A8JNP6</accession>
<reference evidence="1" key="2">
    <citation type="submission" date="2016-06" db="EMBL/GenBank/DDBJ databases">
        <title>The genome of a short-lived fish provides insights into sex chromosome evolution and the genetic control of aging.</title>
        <authorList>
            <person name="Reichwald K."/>
            <person name="Felder M."/>
            <person name="Petzold A."/>
            <person name="Koch P."/>
            <person name="Groth M."/>
            <person name="Platzer M."/>
        </authorList>
    </citation>
    <scope>NUCLEOTIDE SEQUENCE</scope>
    <source>
        <tissue evidence="1">Brain</tissue>
    </source>
</reference>
<protein>
    <submittedName>
        <fullName evidence="1">Ras association (RalGDS/AF-6) domain family (N-terminal) member 9</fullName>
    </submittedName>
</protein>
<dbReference type="EMBL" id="HAEE01001713">
    <property type="protein sequence ID" value="SBR21733.1"/>
    <property type="molecule type" value="Transcribed_RNA"/>
</dbReference>
<reference evidence="1" key="1">
    <citation type="submission" date="2016-05" db="EMBL/GenBank/DDBJ databases">
        <authorList>
            <person name="Lavstsen T."/>
            <person name="Jespersen J.S."/>
        </authorList>
    </citation>
    <scope>NUCLEOTIDE SEQUENCE</scope>
    <source>
        <tissue evidence="1">Brain</tissue>
    </source>
</reference>
<feature type="non-terminal residue" evidence="1">
    <location>
        <position position="1"/>
    </location>
</feature>
<organism evidence="1">
    <name type="scientific">Nothobranchius kuhntae</name>
    <name type="common">Beira killifish</name>
    <dbReference type="NCBI Taxonomy" id="321403"/>
    <lineage>
        <taxon>Eukaryota</taxon>
        <taxon>Metazoa</taxon>
        <taxon>Chordata</taxon>
        <taxon>Craniata</taxon>
        <taxon>Vertebrata</taxon>
        <taxon>Euteleostomi</taxon>
        <taxon>Actinopterygii</taxon>
        <taxon>Neopterygii</taxon>
        <taxon>Teleostei</taxon>
        <taxon>Neoteleostei</taxon>
        <taxon>Acanthomorphata</taxon>
        <taxon>Ovalentaria</taxon>
        <taxon>Atherinomorphae</taxon>
        <taxon>Cyprinodontiformes</taxon>
        <taxon>Nothobranchiidae</taxon>
        <taxon>Nothobranchius</taxon>
    </lineage>
</organism>
<dbReference type="AlphaFoldDB" id="A0A1A8JNP6"/>
<gene>
    <name evidence="1" type="primary">RASSF9</name>
</gene>
<sequence length="45" mass="5461">THTHTDTHTPSSICRVKFVGSLTHMHYYLSFYKNYCFFTYFIYSD</sequence>